<dbReference type="PANTHER" id="PTHR43037:SF1">
    <property type="entry name" value="BLL1128 PROTEIN"/>
    <property type="match status" value="1"/>
</dbReference>
<dbReference type="Gene3D" id="3.40.50.1820">
    <property type="entry name" value="alpha/beta hydrolase"/>
    <property type="match status" value="1"/>
</dbReference>
<proteinExistence type="predicted"/>
<dbReference type="PANTHER" id="PTHR43037">
    <property type="entry name" value="UNNAMED PRODUCT-RELATED"/>
    <property type="match status" value="1"/>
</dbReference>
<organism evidence="3 4">
    <name type="scientific">Paracoccus sulfuroxidans</name>
    <dbReference type="NCBI Taxonomy" id="384678"/>
    <lineage>
        <taxon>Bacteria</taxon>
        <taxon>Pseudomonadati</taxon>
        <taxon>Pseudomonadota</taxon>
        <taxon>Alphaproteobacteria</taxon>
        <taxon>Rhodobacterales</taxon>
        <taxon>Paracoccaceae</taxon>
        <taxon>Paracoccus</taxon>
    </lineage>
</organism>
<dbReference type="RefSeq" id="WP_145399995.1">
    <property type="nucleotide sequence ID" value="NZ_VLKU01000016.1"/>
</dbReference>
<dbReference type="SUPFAM" id="SSF53474">
    <property type="entry name" value="alpha/beta-Hydrolases"/>
    <property type="match status" value="2"/>
</dbReference>
<dbReference type="GO" id="GO:0016787">
    <property type="term" value="F:hydrolase activity"/>
    <property type="evidence" value="ECO:0007669"/>
    <property type="project" value="UniProtKB-KW"/>
</dbReference>
<evidence type="ECO:0000313" key="3">
    <source>
        <dbReference type="EMBL" id="TWI28242.1"/>
    </source>
</evidence>
<dbReference type="OrthoDB" id="9767239at2"/>
<accession>A0A562N7S0</accession>
<dbReference type="Pfam" id="PF10503">
    <property type="entry name" value="Esterase_PHB"/>
    <property type="match status" value="1"/>
</dbReference>
<evidence type="ECO:0000256" key="1">
    <source>
        <dbReference type="ARBA" id="ARBA00022729"/>
    </source>
</evidence>
<dbReference type="EMBL" id="VLKU01000016">
    <property type="protein sequence ID" value="TWI28242.1"/>
    <property type="molecule type" value="Genomic_DNA"/>
</dbReference>
<dbReference type="InterPro" id="IPR010126">
    <property type="entry name" value="Esterase_phb"/>
</dbReference>
<dbReference type="InterPro" id="IPR029058">
    <property type="entry name" value="AB_hydrolase_fold"/>
</dbReference>
<gene>
    <name evidence="3" type="ORF">IQ24_03860</name>
</gene>
<sequence>MKFFNADALRQVMGSVDPSFAEDLVAKTLSQHGLMPGQTAGTPQARAPMADLMAGLKPTASNAAPLHLSCPEGASFTAETFRCAEGSREYLIYVPSSAKDRPTGIVLMLHGCTQTHRDFATGTKMNSLAERDGFIVIYPQQARGENAQSCWNWFRRGDQMRDRGEPAILAGLTRQVMQRHGVPPARVFVAGLSAGAAMAVIMGQTYPEIFAAVGAHSGLPFGAAKDVPSAFAAMAGQAMTGAAQRMEATPRTIVFHGADDKTVHPINAERIIAQANASGPYETVVTDESGQVAGRSFRREVTSVADGKPLSEIWTVDGLGHAWSGGDDRGSYTDAAGPDASAEMIRFFFSEGD</sequence>
<dbReference type="NCBIfam" id="TIGR01840">
    <property type="entry name" value="esterase_phb"/>
    <property type="match status" value="1"/>
</dbReference>
<dbReference type="AlphaFoldDB" id="A0A562N7S0"/>
<evidence type="ECO:0000313" key="4">
    <source>
        <dbReference type="Proteomes" id="UP000316225"/>
    </source>
</evidence>
<keyword evidence="4" id="KW-1185">Reference proteome</keyword>
<comment type="caution">
    <text evidence="3">The sequence shown here is derived from an EMBL/GenBank/DDBJ whole genome shotgun (WGS) entry which is preliminary data.</text>
</comment>
<protein>
    <submittedName>
        <fullName evidence="3">Poly(Hydroxyalkanoate) depolymerase family esterase</fullName>
    </submittedName>
</protein>
<name>A0A562N7S0_9RHOB</name>
<dbReference type="GO" id="GO:0005576">
    <property type="term" value="C:extracellular region"/>
    <property type="evidence" value="ECO:0007669"/>
    <property type="project" value="InterPro"/>
</dbReference>
<keyword evidence="2" id="KW-0378">Hydrolase</keyword>
<reference evidence="3 4" key="1">
    <citation type="journal article" date="2015" name="Stand. Genomic Sci.">
        <title>Genomic Encyclopedia of Bacterial and Archaeal Type Strains, Phase III: the genomes of soil and plant-associated and newly described type strains.</title>
        <authorList>
            <person name="Whitman W.B."/>
            <person name="Woyke T."/>
            <person name="Klenk H.P."/>
            <person name="Zhou Y."/>
            <person name="Lilburn T.G."/>
            <person name="Beck B.J."/>
            <person name="De Vos P."/>
            <person name="Vandamme P."/>
            <person name="Eisen J.A."/>
            <person name="Garrity G."/>
            <person name="Hugenholtz P."/>
            <person name="Kyrpides N.C."/>
        </authorList>
    </citation>
    <scope>NUCLEOTIDE SEQUENCE [LARGE SCALE GENOMIC DNA]</scope>
    <source>
        <strain evidence="3 4">CGMCC 1.5364</strain>
    </source>
</reference>
<dbReference type="Proteomes" id="UP000316225">
    <property type="component" value="Unassembled WGS sequence"/>
</dbReference>
<dbReference type="InterPro" id="IPR050955">
    <property type="entry name" value="Plant_Biomass_Hydrol_Est"/>
</dbReference>
<evidence type="ECO:0000256" key="2">
    <source>
        <dbReference type="ARBA" id="ARBA00022801"/>
    </source>
</evidence>
<keyword evidence="1" id="KW-0732">Signal</keyword>